<evidence type="ECO:0000256" key="2">
    <source>
        <dbReference type="ARBA" id="ARBA00004496"/>
    </source>
</evidence>
<protein>
    <recommendedName>
        <fullName evidence="12">C2H2-type domain-containing protein</fullName>
    </recommendedName>
</protein>
<dbReference type="InterPro" id="IPR003604">
    <property type="entry name" value="Matrin/U1-like-C_Znf_C2H2"/>
</dbReference>
<keyword evidence="5" id="KW-0479">Metal-binding</keyword>
<accession>A0ABR0KKQ7</accession>
<comment type="caution">
    <text evidence="13">The sequence shown here is derived from an EMBL/GenBank/DDBJ whole genome shotgun (WGS) entry which is preliminary data.</text>
</comment>
<keyword evidence="3" id="KW-0963">Cytoplasm</keyword>
<name>A0ABR0KKQ7_9EURO</name>
<dbReference type="InterPro" id="IPR013087">
    <property type="entry name" value="Znf_C2H2_type"/>
</dbReference>
<organism evidence="13 14">
    <name type="scientific">Lithohypha guttulata</name>
    <dbReference type="NCBI Taxonomy" id="1690604"/>
    <lineage>
        <taxon>Eukaryota</taxon>
        <taxon>Fungi</taxon>
        <taxon>Dikarya</taxon>
        <taxon>Ascomycota</taxon>
        <taxon>Pezizomycotina</taxon>
        <taxon>Eurotiomycetes</taxon>
        <taxon>Chaetothyriomycetidae</taxon>
        <taxon>Chaetothyriales</taxon>
        <taxon>Trichomeriaceae</taxon>
        <taxon>Lithohypha</taxon>
    </lineage>
</organism>
<dbReference type="SUPFAM" id="SSF57667">
    <property type="entry name" value="beta-beta-alpha zinc fingers"/>
    <property type="match status" value="1"/>
</dbReference>
<evidence type="ECO:0000256" key="7">
    <source>
        <dbReference type="ARBA" id="ARBA00022833"/>
    </source>
</evidence>
<dbReference type="EMBL" id="JAVRRG010000010">
    <property type="protein sequence ID" value="KAK5099475.1"/>
    <property type="molecule type" value="Genomic_DNA"/>
</dbReference>
<evidence type="ECO:0000256" key="5">
    <source>
        <dbReference type="ARBA" id="ARBA00022723"/>
    </source>
</evidence>
<keyword evidence="7" id="KW-0862">Zinc</keyword>
<evidence type="ECO:0000256" key="9">
    <source>
        <dbReference type="ARBA" id="ARBA00038064"/>
    </source>
</evidence>
<gene>
    <name evidence="13" type="ORF">LTR24_001372</name>
</gene>
<keyword evidence="8" id="KW-0539">Nucleus</keyword>
<feature type="domain" description="C2H2-type" evidence="12">
    <location>
        <begin position="47"/>
        <end position="76"/>
    </location>
</feature>
<dbReference type="InterPro" id="IPR036236">
    <property type="entry name" value="Znf_C2H2_sf"/>
</dbReference>
<reference evidence="13 14" key="1">
    <citation type="submission" date="2023-08" db="EMBL/GenBank/DDBJ databases">
        <title>Black Yeasts Isolated from many extreme environments.</title>
        <authorList>
            <person name="Coleine C."/>
            <person name="Stajich J.E."/>
            <person name="Selbmann L."/>
        </authorList>
    </citation>
    <scope>NUCLEOTIDE SEQUENCE [LARGE SCALE GENOMIC DNA]</scope>
    <source>
        <strain evidence="13 14">CCFEE 5885</strain>
    </source>
</reference>
<keyword evidence="14" id="KW-1185">Reference proteome</keyword>
<evidence type="ECO:0000313" key="14">
    <source>
        <dbReference type="Proteomes" id="UP001345013"/>
    </source>
</evidence>
<dbReference type="Proteomes" id="UP001345013">
    <property type="component" value="Unassembled WGS sequence"/>
</dbReference>
<keyword evidence="4" id="KW-0690">Ribosome biogenesis</keyword>
<comment type="subcellular location">
    <subcellularLocation>
        <location evidence="2">Cytoplasm</location>
    </subcellularLocation>
    <subcellularLocation>
        <location evidence="1">Nucleus</location>
    </subcellularLocation>
</comment>
<evidence type="ECO:0000256" key="4">
    <source>
        <dbReference type="ARBA" id="ARBA00022517"/>
    </source>
</evidence>
<dbReference type="SMART" id="SM00451">
    <property type="entry name" value="ZnF_U1"/>
    <property type="match status" value="1"/>
</dbReference>
<evidence type="ECO:0000256" key="3">
    <source>
        <dbReference type="ARBA" id="ARBA00022490"/>
    </source>
</evidence>
<evidence type="ECO:0000256" key="6">
    <source>
        <dbReference type="ARBA" id="ARBA00022771"/>
    </source>
</evidence>
<dbReference type="Gene3D" id="3.30.160.60">
    <property type="entry name" value="Classic Zinc Finger"/>
    <property type="match status" value="1"/>
</dbReference>
<keyword evidence="6 10" id="KW-0863">Zinc-finger</keyword>
<feature type="region of interest" description="Disordered" evidence="11">
    <location>
        <begin position="81"/>
        <end position="108"/>
    </location>
</feature>
<dbReference type="PANTHER" id="PTHR46095">
    <property type="entry name" value="ZINC FINGER PROTEIN 593"/>
    <property type="match status" value="1"/>
</dbReference>
<proteinExistence type="inferred from homology"/>
<evidence type="ECO:0000259" key="12">
    <source>
        <dbReference type="PROSITE" id="PS50157"/>
    </source>
</evidence>
<evidence type="ECO:0000313" key="13">
    <source>
        <dbReference type="EMBL" id="KAK5099475.1"/>
    </source>
</evidence>
<evidence type="ECO:0000256" key="10">
    <source>
        <dbReference type="PROSITE-ProRule" id="PRU00042"/>
    </source>
</evidence>
<evidence type="ECO:0000256" key="8">
    <source>
        <dbReference type="ARBA" id="ARBA00023242"/>
    </source>
</evidence>
<comment type="similarity">
    <text evidence="9">Belongs to the ZNF593/BUD20 C2H2-type zinc-finger protein family.</text>
</comment>
<dbReference type="InterPro" id="IPR051879">
    <property type="entry name" value="C2H2-ZF_Maturation_Protein"/>
</dbReference>
<dbReference type="PANTHER" id="PTHR46095:SF1">
    <property type="entry name" value="ZINC FINGER PROTEIN 593"/>
    <property type="match status" value="1"/>
</dbReference>
<evidence type="ECO:0000256" key="11">
    <source>
        <dbReference type="SAM" id="MobiDB-lite"/>
    </source>
</evidence>
<dbReference type="Pfam" id="PF12171">
    <property type="entry name" value="zf-C2H2_jaz"/>
    <property type="match status" value="1"/>
</dbReference>
<sequence length="108" mass="12181">MGSIRRIKTKRLTRGLDQVKADLANPRHLTQYKSTKAAEDLPGLGEFYCIECAKWFEGEHNLASHRRGKNHKRRVKELRAEAHTQKRADAAVGLTTDNGRQGEPMAEG</sequence>
<dbReference type="PROSITE" id="PS00028">
    <property type="entry name" value="ZINC_FINGER_C2H2_1"/>
    <property type="match status" value="1"/>
</dbReference>
<evidence type="ECO:0000256" key="1">
    <source>
        <dbReference type="ARBA" id="ARBA00004123"/>
    </source>
</evidence>
<dbReference type="PROSITE" id="PS50157">
    <property type="entry name" value="ZINC_FINGER_C2H2_2"/>
    <property type="match status" value="1"/>
</dbReference>
<dbReference type="InterPro" id="IPR022755">
    <property type="entry name" value="Znf_C2H2_jaz"/>
</dbReference>